<dbReference type="SUPFAM" id="SSF103473">
    <property type="entry name" value="MFS general substrate transporter"/>
    <property type="match status" value="1"/>
</dbReference>
<keyword evidence="11" id="KW-1185">Reference proteome</keyword>
<evidence type="ECO:0000256" key="7">
    <source>
        <dbReference type="SAM" id="MobiDB-lite"/>
    </source>
</evidence>
<dbReference type="Gene3D" id="1.20.1250.20">
    <property type="entry name" value="MFS general substrate transporter like domains"/>
    <property type="match status" value="1"/>
</dbReference>
<feature type="domain" description="Major facilitator superfamily (MFS) profile" evidence="9">
    <location>
        <begin position="53"/>
        <end position="359"/>
    </location>
</feature>
<feature type="region of interest" description="Disordered" evidence="7">
    <location>
        <begin position="241"/>
        <end position="261"/>
    </location>
</feature>
<organism evidence="10 11">
    <name type="scientific">Seminavis robusta</name>
    <dbReference type="NCBI Taxonomy" id="568900"/>
    <lineage>
        <taxon>Eukaryota</taxon>
        <taxon>Sar</taxon>
        <taxon>Stramenopiles</taxon>
        <taxon>Ochrophyta</taxon>
        <taxon>Bacillariophyta</taxon>
        <taxon>Bacillariophyceae</taxon>
        <taxon>Bacillariophycidae</taxon>
        <taxon>Naviculales</taxon>
        <taxon>Naviculaceae</taxon>
        <taxon>Seminavis</taxon>
    </lineage>
</organism>
<feature type="transmembrane region" description="Helical" evidence="8">
    <location>
        <begin position="278"/>
        <end position="297"/>
    </location>
</feature>
<comment type="similarity">
    <text evidence="2">Belongs to the major facilitator superfamily.</text>
</comment>
<evidence type="ECO:0000259" key="9">
    <source>
        <dbReference type="PROSITE" id="PS50850"/>
    </source>
</evidence>
<feature type="transmembrane region" description="Helical" evidence="8">
    <location>
        <begin position="144"/>
        <end position="165"/>
    </location>
</feature>
<name>A0A9N8EHP1_9STRA</name>
<dbReference type="AlphaFoldDB" id="A0A9N8EHP1"/>
<evidence type="ECO:0000256" key="3">
    <source>
        <dbReference type="ARBA" id="ARBA00022448"/>
    </source>
</evidence>
<keyword evidence="6 8" id="KW-0472">Membrane</keyword>
<keyword evidence="5 8" id="KW-1133">Transmembrane helix</keyword>
<feature type="transmembrane region" description="Helical" evidence="8">
    <location>
        <begin position="114"/>
        <end position="138"/>
    </location>
</feature>
<feature type="compositionally biased region" description="Polar residues" evidence="7">
    <location>
        <begin position="246"/>
        <end position="259"/>
    </location>
</feature>
<dbReference type="InterPro" id="IPR051788">
    <property type="entry name" value="MFS_Transporter"/>
</dbReference>
<dbReference type="GO" id="GO:0012505">
    <property type="term" value="C:endomembrane system"/>
    <property type="evidence" value="ECO:0007669"/>
    <property type="project" value="UniProtKB-SubCell"/>
</dbReference>
<comment type="subcellular location">
    <subcellularLocation>
        <location evidence="1">Endomembrane system</location>
        <topology evidence="1">Multi-pass membrane protein</topology>
    </subcellularLocation>
</comment>
<dbReference type="CDD" id="cd06174">
    <property type="entry name" value="MFS"/>
    <property type="match status" value="1"/>
</dbReference>
<evidence type="ECO:0000256" key="2">
    <source>
        <dbReference type="ARBA" id="ARBA00008335"/>
    </source>
</evidence>
<dbReference type="InterPro" id="IPR036259">
    <property type="entry name" value="MFS_trans_sf"/>
</dbReference>
<protein>
    <submittedName>
        <fullName evidence="10">Inherit from euNOG: Major Facilitator superfamily</fullName>
    </submittedName>
</protein>
<feature type="transmembrane region" description="Helical" evidence="8">
    <location>
        <begin position="211"/>
        <end position="230"/>
    </location>
</feature>
<dbReference type="InterPro" id="IPR020846">
    <property type="entry name" value="MFS_dom"/>
</dbReference>
<dbReference type="GO" id="GO:0016020">
    <property type="term" value="C:membrane"/>
    <property type="evidence" value="ECO:0007669"/>
    <property type="project" value="TreeGrafter"/>
</dbReference>
<evidence type="ECO:0000256" key="4">
    <source>
        <dbReference type="ARBA" id="ARBA00022692"/>
    </source>
</evidence>
<reference evidence="10" key="1">
    <citation type="submission" date="2020-06" db="EMBL/GenBank/DDBJ databases">
        <authorList>
            <consortium name="Plant Systems Biology data submission"/>
        </authorList>
    </citation>
    <scope>NUCLEOTIDE SEQUENCE</scope>
    <source>
        <strain evidence="10">D6</strain>
    </source>
</reference>
<dbReference type="InterPro" id="IPR011701">
    <property type="entry name" value="MFS"/>
</dbReference>
<evidence type="ECO:0000313" key="11">
    <source>
        <dbReference type="Proteomes" id="UP001153069"/>
    </source>
</evidence>
<keyword evidence="3" id="KW-0813">Transport</keyword>
<dbReference type="GO" id="GO:0022857">
    <property type="term" value="F:transmembrane transporter activity"/>
    <property type="evidence" value="ECO:0007669"/>
    <property type="project" value="InterPro"/>
</dbReference>
<feature type="transmembrane region" description="Helical" evidence="8">
    <location>
        <begin position="177"/>
        <end position="199"/>
    </location>
</feature>
<evidence type="ECO:0000256" key="8">
    <source>
        <dbReference type="SAM" id="Phobius"/>
    </source>
</evidence>
<feature type="region of interest" description="Disordered" evidence="7">
    <location>
        <begin position="15"/>
        <end position="43"/>
    </location>
</feature>
<dbReference type="PANTHER" id="PTHR23514:SF3">
    <property type="entry name" value="BYPASS OF STOP CODON PROTEIN 6"/>
    <property type="match status" value="1"/>
</dbReference>
<evidence type="ECO:0000313" key="10">
    <source>
        <dbReference type="EMBL" id="CAB9519466.1"/>
    </source>
</evidence>
<dbReference type="PANTHER" id="PTHR23514">
    <property type="entry name" value="BYPASS OF STOP CODON PROTEIN 6"/>
    <property type="match status" value="1"/>
</dbReference>
<evidence type="ECO:0000256" key="5">
    <source>
        <dbReference type="ARBA" id="ARBA00022989"/>
    </source>
</evidence>
<gene>
    <name evidence="10" type="ORF">SEMRO_1019_G231990.1</name>
</gene>
<proteinExistence type="inferred from homology"/>
<comment type="caution">
    <text evidence="10">The sequence shown here is derived from an EMBL/GenBank/DDBJ whole genome shotgun (WGS) entry which is preliminary data.</text>
</comment>
<keyword evidence="4 8" id="KW-0812">Transmembrane</keyword>
<evidence type="ECO:0000256" key="1">
    <source>
        <dbReference type="ARBA" id="ARBA00004127"/>
    </source>
</evidence>
<dbReference type="EMBL" id="CAICTM010001017">
    <property type="protein sequence ID" value="CAB9519466.1"/>
    <property type="molecule type" value="Genomic_DNA"/>
</dbReference>
<dbReference type="PROSITE" id="PS50850">
    <property type="entry name" value="MFS"/>
    <property type="match status" value="1"/>
</dbReference>
<dbReference type="OrthoDB" id="6770063at2759"/>
<feature type="transmembrane region" description="Helical" evidence="8">
    <location>
        <begin position="317"/>
        <end position="336"/>
    </location>
</feature>
<dbReference type="Proteomes" id="UP001153069">
    <property type="component" value="Unassembled WGS sequence"/>
</dbReference>
<dbReference type="Pfam" id="PF07690">
    <property type="entry name" value="MFS_1"/>
    <property type="match status" value="1"/>
</dbReference>
<evidence type="ECO:0000256" key="6">
    <source>
        <dbReference type="ARBA" id="ARBA00023136"/>
    </source>
</evidence>
<accession>A0A9N8EHP1</accession>
<sequence>MANIRDNGEQRLLLEEDADNKPGYNGDAPSEQQEALAAPNHSNDDDERHVFQFYIFICLSTAFKSFEAGIISSMMADIQKDFDLGYDQEGTVTASPDYGIAPGALLAIWVFRWFSAYGILTTVLWGTAIVSIICAIHPTLPTLLIARAVGGFLWSHAATHFPVWIDRHGPPAQKTIWLAFTNVSLMIGVLSGYIMGGLIRAMDVNLTWVNLYFIEGVLMAVCGAIFALFFEPELFGLTRKEDSPQKHTTTSEPNNGTKSTSEEDLGTVILLLMKSPPFYLAVALTGCISGGIVYSLYFATQVCEARGMTVTTTVQLISTVFITAPAPGIIFGSWIVNNLEDTRTMSSLLVCHWDLPLSY</sequence>